<evidence type="ECO:0000256" key="2">
    <source>
        <dbReference type="ARBA" id="ARBA00022857"/>
    </source>
</evidence>
<dbReference type="InterPro" id="IPR036291">
    <property type="entry name" value="NAD(P)-bd_dom_sf"/>
</dbReference>
<evidence type="ECO:0000313" key="5">
    <source>
        <dbReference type="Proteomes" id="UP000308802"/>
    </source>
</evidence>
<feature type="non-terminal residue" evidence="4">
    <location>
        <position position="1"/>
    </location>
</feature>
<gene>
    <name evidence="4" type="ORF">D6D19_05961</name>
</gene>
<evidence type="ECO:0000256" key="1">
    <source>
        <dbReference type="ARBA" id="ARBA00006484"/>
    </source>
</evidence>
<dbReference type="CDD" id="cd05233">
    <property type="entry name" value="SDR_c"/>
    <property type="match status" value="1"/>
</dbReference>
<dbReference type="GO" id="GO:0016491">
    <property type="term" value="F:oxidoreductase activity"/>
    <property type="evidence" value="ECO:0007669"/>
    <property type="project" value="UniProtKB-KW"/>
</dbReference>
<keyword evidence="3" id="KW-0560">Oxidoreductase</keyword>
<dbReference type="PRINTS" id="PR00081">
    <property type="entry name" value="GDHRDH"/>
</dbReference>
<organism evidence="4 5">
    <name type="scientific">Aureobasidium pullulans</name>
    <name type="common">Black yeast</name>
    <name type="synonym">Pullularia pullulans</name>
    <dbReference type="NCBI Taxonomy" id="5580"/>
    <lineage>
        <taxon>Eukaryota</taxon>
        <taxon>Fungi</taxon>
        <taxon>Dikarya</taxon>
        <taxon>Ascomycota</taxon>
        <taxon>Pezizomycotina</taxon>
        <taxon>Dothideomycetes</taxon>
        <taxon>Dothideomycetidae</taxon>
        <taxon>Dothideales</taxon>
        <taxon>Saccotheciaceae</taxon>
        <taxon>Aureobasidium</taxon>
    </lineage>
</organism>
<reference evidence="4 5" key="1">
    <citation type="submission" date="2018-10" db="EMBL/GenBank/DDBJ databases">
        <title>Fifty Aureobasidium pullulans genomes reveal a recombining polyextremotolerant generalist.</title>
        <authorList>
            <person name="Gostincar C."/>
            <person name="Turk M."/>
            <person name="Zajc J."/>
            <person name="Gunde-Cimerman N."/>
        </authorList>
    </citation>
    <scope>NUCLEOTIDE SEQUENCE [LARGE SCALE GENOMIC DNA]</scope>
    <source>
        <strain evidence="4 5">EXF-10659</strain>
    </source>
</reference>
<comment type="similarity">
    <text evidence="1">Belongs to the short-chain dehydrogenases/reductases (SDR) family.</text>
</comment>
<accession>A0A4S9A298</accession>
<dbReference type="PRINTS" id="PR00080">
    <property type="entry name" value="SDRFAMILY"/>
</dbReference>
<dbReference type="EMBL" id="QZAO01000191">
    <property type="protein sequence ID" value="THW73086.1"/>
    <property type="molecule type" value="Genomic_DNA"/>
</dbReference>
<dbReference type="Gene3D" id="3.40.50.720">
    <property type="entry name" value="NAD(P)-binding Rossmann-like Domain"/>
    <property type="match status" value="1"/>
</dbReference>
<proteinExistence type="inferred from homology"/>
<dbReference type="PANTHER" id="PTHR43618:SF13">
    <property type="entry name" value="CHAIN DEHYDROGENASE, PUTATIVE (AFU_ORTHOLOGUE AFUA_1G17650)-RELATED"/>
    <property type="match status" value="1"/>
</dbReference>
<dbReference type="InterPro" id="IPR002347">
    <property type="entry name" value="SDR_fam"/>
</dbReference>
<dbReference type="Proteomes" id="UP000308802">
    <property type="component" value="Unassembled WGS sequence"/>
</dbReference>
<dbReference type="AlphaFoldDB" id="A0A4S9A298"/>
<sequence length="291" mass="31890">GEERAASIYHHRLLLGAEYSRTDQLSHLLAQHDQSLIMAHQKVALVTAGSAGLGACIAKALVRDGMRVVINYSSNTSRADALIAELQNSVKESATNTSDYFIAVKADMGDRDSVKRLVEETYQKMGRIDVVVSNTGWTKMRDFLNLDDGVYEEDWDRCFQINVKSHLWLFHAARPYLHETEGAFVTTASVAGIKPSGSSLPYAVTKAAQIHLVKSLAVIAAPKIRVNAVAPGVLLTEWGLSFPEEKLKAVKEQNRLKRFATVEDVARQVLTFAQSSSMTGQVAIIDAGFSL</sequence>
<evidence type="ECO:0000256" key="3">
    <source>
        <dbReference type="ARBA" id="ARBA00023002"/>
    </source>
</evidence>
<comment type="caution">
    <text evidence="4">The sequence shown here is derived from an EMBL/GenBank/DDBJ whole genome shotgun (WGS) entry which is preliminary data.</text>
</comment>
<dbReference type="SUPFAM" id="SSF51735">
    <property type="entry name" value="NAD(P)-binding Rossmann-fold domains"/>
    <property type="match status" value="1"/>
</dbReference>
<evidence type="ECO:0000313" key="4">
    <source>
        <dbReference type="EMBL" id="THW73086.1"/>
    </source>
</evidence>
<dbReference type="InterPro" id="IPR052178">
    <property type="entry name" value="Sec_Metab_Biosynth_SDR"/>
</dbReference>
<dbReference type="Pfam" id="PF13561">
    <property type="entry name" value="adh_short_C2"/>
    <property type="match status" value="1"/>
</dbReference>
<keyword evidence="2" id="KW-0521">NADP</keyword>
<protein>
    <submittedName>
        <fullName evidence="4">NAD(P)-binding protein</fullName>
    </submittedName>
</protein>
<name>A0A4S9A298_AURPU</name>
<dbReference type="PANTHER" id="PTHR43618">
    <property type="entry name" value="7-ALPHA-HYDROXYSTEROID DEHYDROGENASE"/>
    <property type="match status" value="1"/>
</dbReference>